<evidence type="ECO:0000313" key="2">
    <source>
        <dbReference type="EMBL" id="EAU90908.2"/>
    </source>
</evidence>
<protein>
    <submittedName>
        <fullName evidence="2">Uncharacterized protein</fullName>
    </submittedName>
</protein>
<comment type="caution">
    <text evidence="2">The sequence shown here is derived from an EMBL/GenBank/DDBJ whole genome shotgun (WGS) entry which is preliminary data.</text>
</comment>
<dbReference type="AlphaFoldDB" id="A8N7N8"/>
<dbReference type="KEGG" id="cci:CC1G_02295"/>
<proteinExistence type="predicted"/>
<accession>A8N7N8</accession>
<dbReference type="InParanoid" id="A8N7N8"/>
<feature type="region of interest" description="Disordered" evidence="1">
    <location>
        <begin position="1"/>
        <end position="62"/>
    </location>
</feature>
<dbReference type="VEuPathDB" id="FungiDB:CC1G_02295"/>
<keyword evidence="3" id="KW-1185">Reference proteome</keyword>
<sequence>MPSGDYSAQHSESLPVPLSSPQSGDGSIPSPQDDGERAEFRSEPPPPPTPTPIQSTEFRRENVPLGAGSFANCRDLAFHDCTFIDASANISINGA</sequence>
<dbReference type="Proteomes" id="UP000001861">
    <property type="component" value="Unassembled WGS sequence"/>
</dbReference>
<dbReference type="GeneID" id="6007292"/>
<reference evidence="2 3" key="1">
    <citation type="journal article" date="2010" name="Proc. Natl. Acad. Sci. U.S.A.">
        <title>Insights into evolution of multicellular fungi from the assembled chromosomes of the mushroom Coprinopsis cinerea (Coprinus cinereus).</title>
        <authorList>
            <person name="Stajich J.E."/>
            <person name="Wilke S.K."/>
            <person name="Ahren D."/>
            <person name="Au C.H."/>
            <person name="Birren B.W."/>
            <person name="Borodovsky M."/>
            <person name="Burns C."/>
            <person name="Canback B."/>
            <person name="Casselton L.A."/>
            <person name="Cheng C.K."/>
            <person name="Deng J."/>
            <person name="Dietrich F.S."/>
            <person name="Fargo D.C."/>
            <person name="Farman M.L."/>
            <person name="Gathman A.C."/>
            <person name="Goldberg J."/>
            <person name="Guigo R."/>
            <person name="Hoegger P.J."/>
            <person name="Hooker J.B."/>
            <person name="Huggins A."/>
            <person name="James T.Y."/>
            <person name="Kamada T."/>
            <person name="Kilaru S."/>
            <person name="Kodira C."/>
            <person name="Kues U."/>
            <person name="Kupfer D."/>
            <person name="Kwan H.S."/>
            <person name="Lomsadze A."/>
            <person name="Li W."/>
            <person name="Lilly W.W."/>
            <person name="Ma L.J."/>
            <person name="Mackey A.J."/>
            <person name="Manning G."/>
            <person name="Martin F."/>
            <person name="Muraguchi H."/>
            <person name="Natvig D.O."/>
            <person name="Palmerini H."/>
            <person name="Ramesh M.A."/>
            <person name="Rehmeyer C.J."/>
            <person name="Roe B.A."/>
            <person name="Shenoy N."/>
            <person name="Stanke M."/>
            <person name="Ter-Hovhannisyan V."/>
            <person name="Tunlid A."/>
            <person name="Velagapudi R."/>
            <person name="Vision T.J."/>
            <person name="Zeng Q."/>
            <person name="Zolan M.E."/>
            <person name="Pukkila P.J."/>
        </authorList>
    </citation>
    <scope>NUCLEOTIDE SEQUENCE [LARGE SCALE GENOMIC DNA]</scope>
    <source>
        <strain evidence="3">Okayama-7 / 130 / ATCC MYA-4618 / FGSC 9003</strain>
    </source>
</reference>
<dbReference type="HOGENOM" id="CLU_2372720_0_0_1"/>
<name>A8N7N8_COPC7</name>
<organism evidence="2 3">
    <name type="scientific">Coprinopsis cinerea (strain Okayama-7 / 130 / ATCC MYA-4618 / FGSC 9003)</name>
    <name type="common">Inky cap fungus</name>
    <name type="synonym">Hormographiella aspergillata</name>
    <dbReference type="NCBI Taxonomy" id="240176"/>
    <lineage>
        <taxon>Eukaryota</taxon>
        <taxon>Fungi</taxon>
        <taxon>Dikarya</taxon>
        <taxon>Basidiomycota</taxon>
        <taxon>Agaricomycotina</taxon>
        <taxon>Agaricomycetes</taxon>
        <taxon>Agaricomycetidae</taxon>
        <taxon>Agaricales</taxon>
        <taxon>Agaricineae</taxon>
        <taxon>Psathyrellaceae</taxon>
        <taxon>Coprinopsis</taxon>
    </lineage>
</organism>
<evidence type="ECO:0000313" key="3">
    <source>
        <dbReference type="Proteomes" id="UP000001861"/>
    </source>
</evidence>
<feature type="compositionally biased region" description="Polar residues" evidence="1">
    <location>
        <begin position="1"/>
        <end position="12"/>
    </location>
</feature>
<dbReference type="EMBL" id="AACS02000003">
    <property type="protein sequence ID" value="EAU90908.2"/>
    <property type="molecule type" value="Genomic_DNA"/>
</dbReference>
<gene>
    <name evidence="2" type="ORF">CC1G_02295</name>
</gene>
<evidence type="ECO:0000256" key="1">
    <source>
        <dbReference type="SAM" id="MobiDB-lite"/>
    </source>
</evidence>
<dbReference type="RefSeq" id="XP_001830844.2">
    <property type="nucleotide sequence ID" value="XM_001830792.2"/>
</dbReference>